<keyword evidence="3" id="KW-1185">Reference proteome</keyword>
<sequence>MSHITEIRNVRKIILILTNDICLVQSWKEFCDLLEIQPTDVLELTNSFKSTAMTYYDLFSKILHLWASRKGEKATVQMLIEILKIGNFVSVSEQLDRLVNEDTLTRQETTRKFHMRHFGVKKCISNFVGRKSELKTLTGFVESDDFLLTVTGMSGVGKSTLVLKFVNDLLTATETDDAQVRVIWFQCDDKSTLKKAIQKLAENIRIPKFPSHDKLLQKCIKSIQYGSTAKTLFVFDNVDHIHSNLIRILQFLHSISSTSPSDVKAVPILSIVTSTLLPMTKYAGTSVALDLLDEQEATQFLKSNLPMELMEDPLDLQDLAALVQYLPRKLQQAVDYIKQKNLSGIKSYGIKDYIRDLEGGSAKKRQKLLDHPLSPIERSESDRTTTFKSWRQSIRLLYSLGMEGQWAVKLHKLLSHLDSERTSMPALKKIINCATFFLIQGNQTGLFICGTLAINKNFIHVKEPKKVKLTPNADDRLDKALKLLRDHHLIRIDVTKQILSVHRMVREVTRIQISLKPSEKLYQVLRNILSEVLEHVMFNHLKNDENNNYAWDDEVGLILADVWKQALHFPDLVEKYALIGVHCTAQTSCSIQLFSTTIEEMTLIFPETNLLLLRAKINYFSRVFSSNDESDTVQDFSLLQSLVAHAAVFLGGMHSEVVRGRSLLEEAARSSSRLSQYIQIAEESLLAEDSISWPHFIDCNKITKLLNLGNAYELMQKYDIAIDYYLTAYVWTKVREDALNEDVTKISERIRHCCDQLGICVAKYFNFDDTPSWDELSCLQDRFVETQNQTCGISEVEEPPLSEPDEVRRVRSGHICHRFTKNLKHFDASKIRQIIQAMKLDMLPHR</sequence>
<dbReference type="PROSITE" id="PS50017">
    <property type="entry name" value="DEATH_DOMAIN"/>
    <property type="match status" value="1"/>
</dbReference>
<accession>A0A226DVN7</accession>
<reference evidence="2 3" key="1">
    <citation type="submission" date="2015-12" db="EMBL/GenBank/DDBJ databases">
        <title>The genome of Folsomia candida.</title>
        <authorList>
            <person name="Faddeeva A."/>
            <person name="Derks M.F."/>
            <person name="Anvar Y."/>
            <person name="Smit S."/>
            <person name="Van Straalen N."/>
            <person name="Roelofs D."/>
        </authorList>
    </citation>
    <scope>NUCLEOTIDE SEQUENCE [LARGE SCALE GENOMIC DNA]</scope>
    <source>
        <strain evidence="2 3">VU population</strain>
        <tissue evidence="2">Whole body</tissue>
    </source>
</reference>
<dbReference type="OrthoDB" id="8123811at2759"/>
<dbReference type="InterPro" id="IPR000488">
    <property type="entry name" value="Death_dom"/>
</dbReference>
<name>A0A226DVN7_FOLCA</name>
<dbReference type="SUPFAM" id="SSF52540">
    <property type="entry name" value="P-loop containing nucleoside triphosphate hydrolases"/>
    <property type="match status" value="1"/>
</dbReference>
<gene>
    <name evidence="2" type="ORF">Fcan01_16806</name>
</gene>
<dbReference type="Gene3D" id="3.40.50.300">
    <property type="entry name" value="P-loop containing nucleotide triphosphate hydrolases"/>
    <property type="match status" value="1"/>
</dbReference>
<protein>
    <submittedName>
        <fullName evidence="2">Putative disease resistance protein RXW24L</fullName>
    </submittedName>
</protein>
<organism evidence="2 3">
    <name type="scientific">Folsomia candida</name>
    <name type="common">Springtail</name>
    <dbReference type="NCBI Taxonomy" id="158441"/>
    <lineage>
        <taxon>Eukaryota</taxon>
        <taxon>Metazoa</taxon>
        <taxon>Ecdysozoa</taxon>
        <taxon>Arthropoda</taxon>
        <taxon>Hexapoda</taxon>
        <taxon>Collembola</taxon>
        <taxon>Entomobryomorpha</taxon>
        <taxon>Isotomoidea</taxon>
        <taxon>Isotomidae</taxon>
        <taxon>Proisotominae</taxon>
        <taxon>Folsomia</taxon>
    </lineage>
</organism>
<feature type="domain" description="Death" evidence="1">
    <location>
        <begin position="26"/>
        <end position="99"/>
    </location>
</feature>
<dbReference type="AlphaFoldDB" id="A0A226DVN7"/>
<dbReference type="GO" id="GO:0016887">
    <property type="term" value="F:ATP hydrolysis activity"/>
    <property type="evidence" value="ECO:0007669"/>
    <property type="project" value="InterPro"/>
</dbReference>
<dbReference type="InterPro" id="IPR049945">
    <property type="entry name" value="AAA_22"/>
</dbReference>
<dbReference type="Gene3D" id="1.10.533.10">
    <property type="entry name" value="Death Domain, Fas"/>
    <property type="match status" value="1"/>
</dbReference>
<dbReference type="GO" id="GO:0007165">
    <property type="term" value="P:signal transduction"/>
    <property type="evidence" value="ECO:0007669"/>
    <property type="project" value="InterPro"/>
</dbReference>
<dbReference type="InterPro" id="IPR011029">
    <property type="entry name" value="DEATH-like_dom_sf"/>
</dbReference>
<dbReference type="Proteomes" id="UP000198287">
    <property type="component" value="Unassembled WGS sequence"/>
</dbReference>
<dbReference type="STRING" id="158441.A0A226DVN7"/>
<dbReference type="InterPro" id="IPR027417">
    <property type="entry name" value="P-loop_NTPase"/>
</dbReference>
<evidence type="ECO:0000313" key="2">
    <source>
        <dbReference type="EMBL" id="OXA48874.1"/>
    </source>
</evidence>
<evidence type="ECO:0000313" key="3">
    <source>
        <dbReference type="Proteomes" id="UP000198287"/>
    </source>
</evidence>
<evidence type="ECO:0000259" key="1">
    <source>
        <dbReference type="PROSITE" id="PS50017"/>
    </source>
</evidence>
<dbReference type="Pfam" id="PF13401">
    <property type="entry name" value="AAA_22"/>
    <property type="match status" value="1"/>
</dbReference>
<dbReference type="EMBL" id="LNIX01000011">
    <property type="protein sequence ID" value="OXA48874.1"/>
    <property type="molecule type" value="Genomic_DNA"/>
</dbReference>
<comment type="caution">
    <text evidence="2">The sequence shown here is derived from an EMBL/GenBank/DDBJ whole genome shotgun (WGS) entry which is preliminary data.</text>
</comment>
<proteinExistence type="predicted"/>